<reference evidence="1" key="1">
    <citation type="submission" date="2018-05" db="EMBL/GenBank/DDBJ databases">
        <authorList>
            <person name="Lanie J.A."/>
            <person name="Ng W.-L."/>
            <person name="Kazmierczak K.M."/>
            <person name="Andrzejewski T.M."/>
            <person name="Davidsen T.M."/>
            <person name="Wayne K.J."/>
            <person name="Tettelin H."/>
            <person name="Glass J.I."/>
            <person name="Rusch D."/>
            <person name="Podicherti R."/>
            <person name="Tsui H.-C.T."/>
            <person name="Winkler M.E."/>
        </authorList>
    </citation>
    <scope>NUCLEOTIDE SEQUENCE</scope>
</reference>
<gene>
    <name evidence="1" type="ORF">METZ01_LOCUS506754</name>
</gene>
<protein>
    <recommendedName>
        <fullName evidence="2">Glycosyl transferase family 1 domain-containing protein</fullName>
    </recommendedName>
</protein>
<name>A0A383EBY6_9ZZZZ</name>
<proteinExistence type="predicted"/>
<evidence type="ECO:0008006" key="2">
    <source>
        <dbReference type="Google" id="ProtNLM"/>
    </source>
</evidence>
<sequence length="107" mass="12535">MEEIRGIYNMARAFELFIKDNPREQVELHIAGKLIGNKNYQRSLQALFKLPEIYFHDFLPFNQVKKMMDNCHIGIIPFLPTPNHLYALPNKLFEYMAAGMVLLTSDF</sequence>
<dbReference type="AlphaFoldDB" id="A0A383EBY6"/>
<accession>A0A383EBY6</accession>
<organism evidence="1">
    <name type="scientific">marine metagenome</name>
    <dbReference type="NCBI Taxonomy" id="408172"/>
    <lineage>
        <taxon>unclassified sequences</taxon>
        <taxon>metagenomes</taxon>
        <taxon>ecological metagenomes</taxon>
    </lineage>
</organism>
<dbReference type="Gene3D" id="3.40.50.2000">
    <property type="entry name" value="Glycogen Phosphorylase B"/>
    <property type="match status" value="1"/>
</dbReference>
<dbReference type="EMBL" id="UINC01224325">
    <property type="protein sequence ID" value="SVE53900.1"/>
    <property type="molecule type" value="Genomic_DNA"/>
</dbReference>
<evidence type="ECO:0000313" key="1">
    <source>
        <dbReference type="EMBL" id="SVE53900.1"/>
    </source>
</evidence>
<feature type="non-terminal residue" evidence="1">
    <location>
        <position position="107"/>
    </location>
</feature>
<dbReference type="Pfam" id="PF13692">
    <property type="entry name" value="Glyco_trans_1_4"/>
    <property type="match status" value="1"/>
</dbReference>
<dbReference type="SUPFAM" id="SSF53756">
    <property type="entry name" value="UDP-Glycosyltransferase/glycogen phosphorylase"/>
    <property type="match status" value="1"/>
</dbReference>